<evidence type="ECO:0000256" key="7">
    <source>
        <dbReference type="ARBA" id="ARBA00023204"/>
    </source>
</evidence>
<keyword evidence="4" id="KW-0547">Nucleotide-binding</keyword>
<gene>
    <name evidence="12" type="primary">recN</name>
    <name evidence="12" type="ORF">E7027_03480</name>
</gene>
<dbReference type="NCBIfam" id="TIGR00634">
    <property type="entry name" value="recN"/>
    <property type="match status" value="1"/>
</dbReference>
<comment type="caution">
    <text evidence="12">The sequence shown here is derived from an EMBL/GenBank/DDBJ whole genome shotgun (WGS) entry which is preliminary data.</text>
</comment>
<comment type="function">
    <text evidence="1 9">May be involved in recombinational repair of damaged DNA.</text>
</comment>
<dbReference type="PANTHER" id="PTHR11059">
    <property type="entry name" value="DNA REPAIR PROTEIN RECN"/>
    <property type="match status" value="1"/>
</dbReference>
<evidence type="ECO:0000256" key="10">
    <source>
        <dbReference type="SAM" id="Coils"/>
    </source>
</evidence>
<dbReference type="Gene3D" id="3.40.50.300">
    <property type="entry name" value="P-loop containing nucleotide triphosphate hydrolases"/>
    <property type="match status" value="2"/>
</dbReference>
<keyword evidence="10" id="KW-0175">Coiled coil</keyword>
<feature type="coiled-coil region" evidence="10">
    <location>
        <begin position="149"/>
        <end position="186"/>
    </location>
</feature>
<evidence type="ECO:0000313" key="13">
    <source>
        <dbReference type="Proteomes" id="UP000725649"/>
    </source>
</evidence>
<dbReference type="AlphaFoldDB" id="A0A928DNR3"/>
<evidence type="ECO:0000256" key="4">
    <source>
        <dbReference type="ARBA" id="ARBA00022741"/>
    </source>
</evidence>
<reference evidence="12" key="1">
    <citation type="submission" date="2019-04" db="EMBL/GenBank/DDBJ databases">
        <title>Evolution of Biomass-Degrading Anaerobic Consortia Revealed by Metagenomics.</title>
        <authorList>
            <person name="Peng X."/>
        </authorList>
    </citation>
    <scope>NUCLEOTIDE SEQUENCE</scope>
    <source>
        <strain evidence="12">SIG66</strain>
    </source>
</reference>
<dbReference type="FunFam" id="3.40.50.300:FF:000319">
    <property type="entry name" value="DNA repair protein RecN"/>
    <property type="match status" value="1"/>
</dbReference>
<dbReference type="NCBIfam" id="NF008121">
    <property type="entry name" value="PRK10869.1"/>
    <property type="match status" value="1"/>
</dbReference>
<comment type="similarity">
    <text evidence="2 9">Belongs to the RecN family.</text>
</comment>
<organism evidence="12 13">
    <name type="scientific">Candidatus Avelusimicrobium gallicola</name>
    <dbReference type="NCBI Taxonomy" id="2562704"/>
    <lineage>
        <taxon>Bacteria</taxon>
        <taxon>Pseudomonadati</taxon>
        <taxon>Elusimicrobiota</taxon>
        <taxon>Elusimicrobia</taxon>
        <taxon>Elusimicrobiales</taxon>
        <taxon>Elusimicrobiaceae</taxon>
        <taxon>Candidatus Avelusimicrobium</taxon>
    </lineage>
</organism>
<dbReference type="GO" id="GO:0043590">
    <property type="term" value="C:bacterial nucleoid"/>
    <property type="evidence" value="ECO:0007669"/>
    <property type="project" value="TreeGrafter"/>
</dbReference>
<protein>
    <recommendedName>
        <fullName evidence="3 9">DNA repair protein RecN</fullName>
    </recommendedName>
    <alternativeName>
        <fullName evidence="8 9">Recombination protein N</fullName>
    </alternativeName>
</protein>
<evidence type="ECO:0000256" key="5">
    <source>
        <dbReference type="ARBA" id="ARBA00022763"/>
    </source>
</evidence>
<dbReference type="CDD" id="cd03241">
    <property type="entry name" value="ABC_RecN"/>
    <property type="match status" value="2"/>
</dbReference>
<dbReference type="Proteomes" id="UP000725649">
    <property type="component" value="Unassembled WGS sequence"/>
</dbReference>
<dbReference type="PIRSF" id="PIRSF003128">
    <property type="entry name" value="RecN"/>
    <property type="match status" value="1"/>
</dbReference>
<dbReference type="InterPro" id="IPR004604">
    <property type="entry name" value="DNA_recomb/repair_RecN"/>
</dbReference>
<accession>A0A928DNR3</accession>
<keyword evidence="6" id="KW-0067">ATP-binding</keyword>
<evidence type="ECO:0000256" key="6">
    <source>
        <dbReference type="ARBA" id="ARBA00022840"/>
    </source>
</evidence>
<evidence type="ECO:0000256" key="1">
    <source>
        <dbReference type="ARBA" id="ARBA00003618"/>
    </source>
</evidence>
<dbReference type="EMBL" id="SUVG01000003">
    <property type="protein sequence ID" value="MBE6421178.1"/>
    <property type="molecule type" value="Genomic_DNA"/>
</dbReference>
<dbReference type="GO" id="GO:0005524">
    <property type="term" value="F:ATP binding"/>
    <property type="evidence" value="ECO:0007669"/>
    <property type="project" value="UniProtKB-KW"/>
</dbReference>
<name>A0A928DNR3_9BACT</name>
<keyword evidence="5 9" id="KW-0227">DNA damage</keyword>
<sequence>MLKNLTVENFAIISHLSLDFSQGLNVFSGETGAGKSIVIEALGFVLGARGDVSLIKDGTERLRVSADFSADLLPESLRREQQISGDTFTLRRELDRKGKGKAFVDGRSVTVTTLAQIGRHLVDFHGQHEHQSLLHTSVHLSLLDKFAKHDKLREETAQAYQQMQSLQEQLQAAQMSEQEKERLLDMYTYQLQEIEKVNPTADEDLQLEQALPKMKHAGRLLEMAAEAYGELYAQENAATTRVARASKLLENMAGLDENLSSLSQELNGALLTLEEASSSLCAYKDDIQLEPDALDKMLSRHEKIKRLKAKYGPEISDVLACAEDLQNKINCLQNADEQEKELQMQLEKAQKHLLKLARQLHEKRMTAAEKLSALITEQIRPLGFNSVRFAVAVEMDEENLTSTGADKVEFLFSPNPGQSLRPLKNIASGGEISRVMLGLKTVLAPTVPVMVFDEVDAGIGGETGHLVGQKLHLAAQGRQVLCVTHLAQVAAQAHQNFRVEKQADKNSTEVSIKPLFGEDLTQEIARMLGGNTDRKSAAFTHAQELLQEAKRA</sequence>
<dbReference type="SUPFAM" id="SSF52540">
    <property type="entry name" value="P-loop containing nucleoside triphosphate hydrolases"/>
    <property type="match status" value="1"/>
</dbReference>
<dbReference type="PANTHER" id="PTHR11059:SF0">
    <property type="entry name" value="DNA REPAIR PROTEIN RECN"/>
    <property type="match status" value="1"/>
</dbReference>
<dbReference type="GO" id="GO:0006310">
    <property type="term" value="P:DNA recombination"/>
    <property type="evidence" value="ECO:0007669"/>
    <property type="project" value="InterPro"/>
</dbReference>
<evidence type="ECO:0000259" key="11">
    <source>
        <dbReference type="Pfam" id="PF02463"/>
    </source>
</evidence>
<dbReference type="InterPro" id="IPR027417">
    <property type="entry name" value="P-loop_NTPase"/>
</dbReference>
<dbReference type="GO" id="GO:0009432">
    <property type="term" value="P:SOS response"/>
    <property type="evidence" value="ECO:0007669"/>
    <property type="project" value="TreeGrafter"/>
</dbReference>
<keyword evidence="7 9" id="KW-0234">DNA repair</keyword>
<dbReference type="InterPro" id="IPR003395">
    <property type="entry name" value="RecF/RecN/SMC_N"/>
</dbReference>
<dbReference type="Pfam" id="PF02463">
    <property type="entry name" value="SMC_N"/>
    <property type="match status" value="1"/>
</dbReference>
<proteinExistence type="inferred from homology"/>
<evidence type="ECO:0000256" key="8">
    <source>
        <dbReference type="ARBA" id="ARBA00033408"/>
    </source>
</evidence>
<evidence type="ECO:0000256" key="3">
    <source>
        <dbReference type="ARBA" id="ARBA00021315"/>
    </source>
</evidence>
<evidence type="ECO:0000256" key="2">
    <source>
        <dbReference type="ARBA" id="ARBA00009441"/>
    </source>
</evidence>
<dbReference type="FunFam" id="3.40.50.300:FF:000356">
    <property type="entry name" value="DNA repair protein RecN"/>
    <property type="match status" value="1"/>
</dbReference>
<evidence type="ECO:0000256" key="9">
    <source>
        <dbReference type="PIRNR" id="PIRNR003128"/>
    </source>
</evidence>
<dbReference type="GO" id="GO:0006281">
    <property type="term" value="P:DNA repair"/>
    <property type="evidence" value="ECO:0007669"/>
    <property type="project" value="UniProtKB-KW"/>
</dbReference>
<evidence type="ECO:0000313" key="12">
    <source>
        <dbReference type="EMBL" id="MBE6421178.1"/>
    </source>
</evidence>
<feature type="coiled-coil region" evidence="10">
    <location>
        <begin position="322"/>
        <end position="359"/>
    </location>
</feature>
<feature type="domain" description="RecF/RecN/SMC N-terminal" evidence="11">
    <location>
        <begin position="1"/>
        <end position="507"/>
    </location>
</feature>